<evidence type="ECO:0000313" key="2">
    <source>
        <dbReference type="EMBL" id="MBR7829273.1"/>
    </source>
</evidence>
<name>A0A941ILP9_9ACTN</name>
<dbReference type="EMBL" id="JAGSOH010000080">
    <property type="protein sequence ID" value="MBR7829273.1"/>
    <property type="molecule type" value="Genomic_DNA"/>
</dbReference>
<gene>
    <name evidence="2" type="ORF">KDK95_23400</name>
</gene>
<evidence type="ECO:0000256" key="1">
    <source>
        <dbReference type="SAM" id="Phobius"/>
    </source>
</evidence>
<keyword evidence="3" id="KW-1185">Reference proteome</keyword>
<comment type="caution">
    <text evidence="2">The sequence shown here is derived from an EMBL/GenBank/DDBJ whole genome shotgun (WGS) entry which is preliminary data.</text>
</comment>
<protein>
    <submittedName>
        <fullName evidence="2">Uncharacterized protein</fullName>
    </submittedName>
</protein>
<evidence type="ECO:0000313" key="3">
    <source>
        <dbReference type="Proteomes" id="UP000676325"/>
    </source>
</evidence>
<organism evidence="2 3">
    <name type="scientific">Actinospica acidithermotolerans</name>
    <dbReference type="NCBI Taxonomy" id="2828514"/>
    <lineage>
        <taxon>Bacteria</taxon>
        <taxon>Bacillati</taxon>
        <taxon>Actinomycetota</taxon>
        <taxon>Actinomycetes</taxon>
        <taxon>Catenulisporales</taxon>
        <taxon>Actinospicaceae</taxon>
        <taxon>Actinospica</taxon>
    </lineage>
</organism>
<dbReference type="Proteomes" id="UP000676325">
    <property type="component" value="Unassembled WGS sequence"/>
</dbReference>
<proteinExistence type="predicted"/>
<sequence length="310" mass="31132">MTGNEKQHPADGAEVLTAAIVPTVRDVSADVVATVAVNAAATDVVATVAVDAAADVVATVAVEAGADVVAATVVVDVSAEPAATQALAAEPAHGTLLMPTQADLSQADPSRADLPRADLPQADYPQATEAPRAGAANPLAAQGYRRIGPGPAAALAGSGASRIDPATAAAWHGAAPKKRRRALLRGWLMPLLVLVGVIALLLWQRVGGRLEVSGVTASAGTASIGCDSTEVVTASLHTNGTAGTIVYRWVRSDGTVSGDLRQSVGDGTKQTDVVLRWAFSGHGSTRAVATIDVESPGAASAVASFVYSCP</sequence>
<accession>A0A941ILP9</accession>
<feature type="transmembrane region" description="Helical" evidence="1">
    <location>
        <begin position="182"/>
        <end position="203"/>
    </location>
</feature>
<keyword evidence="1" id="KW-0812">Transmembrane</keyword>
<dbReference type="AlphaFoldDB" id="A0A941ILP9"/>
<reference evidence="2" key="1">
    <citation type="submission" date="2021-04" db="EMBL/GenBank/DDBJ databases">
        <title>Genome based classification of Actinospica acidithermotolerans sp. nov., an actinobacterium isolated from an Indonesian hot spring.</title>
        <authorList>
            <person name="Kusuma A.B."/>
            <person name="Putra K.E."/>
            <person name="Nafisah S."/>
            <person name="Loh J."/>
            <person name="Nouioui I."/>
            <person name="Goodfellow M."/>
        </authorList>
    </citation>
    <scope>NUCLEOTIDE SEQUENCE</scope>
    <source>
        <strain evidence="2">MGRD01-02</strain>
    </source>
</reference>
<keyword evidence="1" id="KW-1133">Transmembrane helix</keyword>
<dbReference type="RefSeq" id="WP_212520408.1">
    <property type="nucleotide sequence ID" value="NZ_JAGSOH010000080.1"/>
</dbReference>
<keyword evidence="1" id="KW-0472">Membrane</keyword>